<dbReference type="EC" id="6.6.1.2" evidence="3"/>
<dbReference type="Proteomes" id="UP000046122">
    <property type="component" value="Unassembled WGS sequence"/>
</dbReference>
<organism evidence="3 4">
    <name type="scientific">Mesorhizobium plurifarium</name>
    <dbReference type="NCBI Taxonomy" id="69974"/>
    <lineage>
        <taxon>Bacteria</taxon>
        <taxon>Pseudomonadati</taxon>
        <taxon>Pseudomonadota</taxon>
        <taxon>Alphaproteobacteria</taxon>
        <taxon>Hyphomicrobiales</taxon>
        <taxon>Phyllobacteriaceae</taxon>
        <taxon>Mesorhizobium</taxon>
    </lineage>
</organism>
<accession>A0A090GEU5</accession>
<protein>
    <submittedName>
        <fullName evidence="3">Cobaltochelatase, CobN subunit</fullName>
        <ecNumber evidence="3">6.6.1.2</ecNumber>
    </submittedName>
</protein>
<dbReference type="Pfam" id="PF02514">
    <property type="entry name" value="CobN-Mg_chel"/>
    <property type="match status" value="3"/>
</dbReference>
<feature type="domain" description="CobN/magnesium chelatase" evidence="2">
    <location>
        <begin position="607"/>
        <end position="824"/>
    </location>
</feature>
<feature type="domain" description="CobN/magnesium chelatase" evidence="2">
    <location>
        <begin position="141"/>
        <end position="541"/>
    </location>
</feature>
<evidence type="ECO:0000259" key="2">
    <source>
        <dbReference type="Pfam" id="PF02514"/>
    </source>
</evidence>
<evidence type="ECO:0000313" key="4">
    <source>
        <dbReference type="Proteomes" id="UP000046122"/>
    </source>
</evidence>
<dbReference type="CDD" id="cd10150">
    <property type="entry name" value="CobN_like"/>
    <property type="match status" value="1"/>
</dbReference>
<evidence type="ECO:0000256" key="1">
    <source>
        <dbReference type="SAM" id="MobiDB-lite"/>
    </source>
</evidence>
<dbReference type="PANTHER" id="PTHR44119:SF4">
    <property type="entry name" value="AEROBIC COBALTOCHELATASE SUBUNIT COBN"/>
    <property type="match status" value="1"/>
</dbReference>
<gene>
    <name evidence="3" type="ORF">MPL3365_30556</name>
</gene>
<proteinExistence type="predicted"/>
<feature type="region of interest" description="Disordered" evidence="1">
    <location>
        <begin position="197"/>
        <end position="222"/>
    </location>
</feature>
<dbReference type="GO" id="GO:0051116">
    <property type="term" value="F:cobaltochelatase activity"/>
    <property type="evidence" value="ECO:0007669"/>
    <property type="project" value="UniProtKB-EC"/>
</dbReference>
<feature type="region of interest" description="Disordered" evidence="1">
    <location>
        <begin position="851"/>
        <end position="881"/>
    </location>
</feature>
<name>A0A090GEU5_MESPL</name>
<dbReference type="InterPro" id="IPR003672">
    <property type="entry name" value="CobN/Mg_chltase"/>
</dbReference>
<feature type="domain" description="CobN/magnesium chelatase" evidence="2">
    <location>
        <begin position="831"/>
        <end position="1231"/>
    </location>
</feature>
<sequence>MHILATTSASLDDLAEPIDLRQTPADVVALSFTDSDLAGLAAAWKADAERLPSMRLAALRDLRHPMSVDLWIDSVARHARVVLVRILGGYDWWRYGCDQLGAVARERGIKLALLPGESHDEDQRLIEASTLPREELDALLGYFREGGPANMAALVRRLARLAGAEAAVAEPVSVPKAGYYQPGIGVVEKSDLLNVGDPSHPPLSYRTSPPQGERSAVTSSGAFSASSTIDSSAASAIGETVDDKAISPLAGEMSGRTEGGVTELDADNLGSPIIPILFYRSMLLAADVAPIDALAEALKLQGLVPVPIFVSSLKDPASLAFAETAIASLSPAAIVTATAFASGAEPGAETLFDRAGVPVFQVIVATTRREVWEKNQRGLAPADLAMHVVLPELDGRILAGAISFKGEVETDPALAFRAFANRPEADRVSQVAKRIAAFIRLQRTDRAKRKLAILIPDYPSAPGRTGYAVGLDVPSSVLAMLRDLKEQGYAVEGVPQSPRELLDALEVSGESLTLGDYLAYSAELPAVARDTLEAAWGKAERIGLREAPLSVLPDISPSGGEIIPSPRLSPISGLARGEPAAELPISPLEGEMSGRTEGGATERELLQATPQNRFPFRAATFGNVTVALAPDRGRSADRRADYHDPTLPPRHELIAFGLWLQKSLGVHAIVHVGAHGTLEWLPGKTVALSDNCFPEIVTGSLPVIYPFIVSNPGEAAQAKRRISAVTLGHLPPPLTGAGLDEAQQKLERLVDEYAQADGLDRRRRDRLAKLIVETARKTGLASEAGVAKTDQPDEALRRIDAWLCDLKDFAVKDGLHVYGRAEDEADPLRRQSAAAEKANLLSALDGRHIKAGPAGAPARGRSDVLPTGRNLFTSDPRTMPTPTAYDLGQAAAEEVVRSYMQSHGDWPRSLVIDLWGSASLRTGGEEIAQGLALMGCRPQWDAATGRVTGIEVLPPATLGRPRVDVTWRISGLFRDMFPTQIALIDAAANAVAGRDEDDSENPLAAATRAQGKVGPRIFGTSPGTYGAGVEDLLSRGEWGAREEIGRAYLDATSHAYGGAGGEAISAPGAFETRIAEADLLVHTGDDPGRDILEGSADVAFIGGFSAALAALGRNADVIVLDTTDPQKPKPRSVGEAVSRVVRARAVNPRFIAGQMRHGPRGASEFAETVDRLVGFAETTHAISGALIEAVHDAYIGDPDVRAFLLRENPAAAKVIAERFLAARRRGLWHPLRNSIDDDLAALIAEAQASGVAA</sequence>
<evidence type="ECO:0000313" key="3">
    <source>
        <dbReference type="EMBL" id="CDX59285.1"/>
    </source>
</evidence>
<reference evidence="3 4" key="1">
    <citation type="submission" date="2014-08" db="EMBL/GenBank/DDBJ databases">
        <authorList>
            <person name="Moulin Lionel"/>
        </authorList>
    </citation>
    <scope>NUCLEOTIDE SEQUENCE [LARGE SCALE GENOMIC DNA]</scope>
</reference>
<keyword evidence="3" id="KW-0436">Ligase</keyword>
<dbReference type="EMBL" id="CCNE01000023">
    <property type="protein sequence ID" value="CDX59285.1"/>
    <property type="molecule type" value="Genomic_DNA"/>
</dbReference>
<dbReference type="PANTHER" id="PTHR44119">
    <property type="entry name" value="MAGNESIUM-CHELATASE SUBUNIT CHLH, CHLOROPLASTIC"/>
    <property type="match status" value="1"/>
</dbReference>
<dbReference type="AlphaFoldDB" id="A0A090GEU5"/>